<dbReference type="CDD" id="cd02440">
    <property type="entry name" value="AdoMet_MTases"/>
    <property type="match status" value="1"/>
</dbReference>
<dbReference type="PANTHER" id="PTHR43591:SF10">
    <property type="entry name" value="ABC TRANSMEMBRANE TYPE-1 DOMAIN-CONTAINING PROTEIN-RELATED"/>
    <property type="match status" value="1"/>
</dbReference>
<dbReference type="Gene3D" id="3.40.50.150">
    <property type="entry name" value="Vaccinia Virus protein VP39"/>
    <property type="match status" value="1"/>
</dbReference>
<dbReference type="RefSeq" id="XP_025396072.1">
    <property type="nucleotide sequence ID" value="XM_025546099.1"/>
</dbReference>
<dbReference type="AlphaFoldDB" id="A0A317VGK0"/>
<sequence length="1046" mass="118875">MSQESTRQDDTQSLTASVMDYPMEHGRRYHRYHEGAYLYPNDEQELDRMDLQHHMLKIINSGQLFFAPVENPRRILDIGTGSGIWPIELATQFPTAEIIGTDLSPVQPNEVPENVHFIVDDATEDDWLWGPDHFDLVHVGHLSGALSSYKDLLRLSFKHLTPGGYVESHEFDPIPKCDDGTMPPMDDEKFSDYALQDLMDLHVRSGQVSDPPRQFRVAHRLVRWMRDVGFVDVQERVVKVPVNPWPGDSHLKMIGSWSETNIMEAVAGWSYKPLSILGWSKPEIEVFLVDVRKSVQNREVHAYLNYHVAPMSFGRHACRHVLQPSVPSSHGITDHVWISDDFLISTFRRFAANGQRRYESRVPGPLEARRRLARRKNTSLSVIAGAGPLDDIACLFGRNGKEHLKWADGGSSGKGERDCAYLGFLRFGAPPPPPAPPMSTPVAREEPSSMLSAVSEKDSRGRRFKERLLRCDTVESAKSLVKELEINMAREPGYSQLIFDHFLSTTVGGSEGVGELALFLDDPQLNVRGARNYLTVIELIVSDCMRWSVLFDAVPRALELGLIPPDELEAMLKKISGWVPSKKDSRIPPPLRVTEIDQRMWDAIGRCDIYGHWHLNEDIVETWLGAIRDRGMYENLPLAKSIIVGARGLASPRGARRSSWASLFIIDWLGCPERLRVEVGEDYANEMLSELKPGVATATIISITESLAFEKNNQALKRWQKCLTKAENIEDLASSKRWTRGHFDSHIAPSNHAFAPHQQVIIRLWALRSLAKSFPSGGPWIKHKRPTDRPIMRCFRVYERERMYDQGYDFFNSFRNDLLDLKLPFNGLLVLAADMMTKKALVKSTRHNLTVMESSDVSFEEIFGSDAFQDIKTRFYSQFEKISRNIDVTSPSFIEKAINIARSGNSRDIWTLFRVLDCHTPLKLVISTAWEYIPEDPEDLLVRHGAKTGSSSMDPHVALAMIHLLADSVACAERLNPRRSFGFIHWLYVFLVKHGAPVKPSLVRAMYHAGVVRYRRRELMKEIGGPDVFADLMETTISQRQQQWLE</sequence>
<dbReference type="SUPFAM" id="SSF53335">
    <property type="entry name" value="S-adenosyl-L-methionine-dependent methyltransferases"/>
    <property type="match status" value="1"/>
</dbReference>
<dbReference type="Proteomes" id="UP000247233">
    <property type="component" value="Unassembled WGS sequence"/>
</dbReference>
<dbReference type="OrthoDB" id="2013972at2759"/>
<evidence type="ECO:0008006" key="3">
    <source>
        <dbReference type="Google" id="ProtNLM"/>
    </source>
</evidence>
<protein>
    <recommendedName>
        <fullName evidence="3">TAM domain methyltransferase</fullName>
    </recommendedName>
</protein>
<dbReference type="STRING" id="1448321.A0A317VGK0"/>
<comment type="caution">
    <text evidence="1">The sequence shown here is derived from an EMBL/GenBank/DDBJ whole genome shotgun (WGS) entry which is preliminary data.</text>
</comment>
<dbReference type="GO" id="GO:0008168">
    <property type="term" value="F:methyltransferase activity"/>
    <property type="evidence" value="ECO:0007669"/>
    <property type="project" value="TreeGrafter"/>
</dbReference>
<evidence type="ECO:0000313" key="1">
    <source>
        <dbReference type="EMBL" id="PWY70970.1"/>
    </source>
</evidence>
<gene>
    <name evidence="1" type="ORF">BO70DRAFT_389714</name>
</gene>
<dbReference type="PANTHER" id="PTHR43591">
    <property type="entry name" value="METHYLTRANSFERASE"/>
    <property type="match status" value="1"/>
</dbReference>
<reference evidence="1 2" key="1">
    <citation type="submission" date="2016-12" db="EMBL/GenBank/DDBJ databases">
        <title>The genomes of Aspergillus section Nigri reveals drivers in fungal speciation.</title>
        <authorList>
            <consortium name="DOE Joint Genome Institute"/>
            <person name="Vesth T.C."/>
            <person name="Nybo J."/>
            <person name="Theobald S."/>
            <person name="Brandl J."/>
            <person name="Frisvad J.C."/>
            <person name="Nielsen K.F."/>
            <person name="Lyhne E.K."/>
            <person name="Kogle M.E."/>
            <person name="Kuo A."/>
            <person name="Riley R."/>
            <person name="Clum A."/>
            <person name="Nolan M."/>
            <person name="Lipzen A."/>
            <person name="Salamov A."/>
            <person name="Henrissat B."/>
            <person name="Wiebenga A."/>
            <person name="De Vries R.P."/>
            <person name="Grigoriev I.V."/>
            <person name="Mortensen U.H."/>
            <person name="Andersen M.R."/>
            <person name="Baker S.E."/>
        </authorList>
    </citation>
    <scope>NUCLEOTIDE SEQUENCE [LARGE SCALE GENOMIC DNA]</scope>
    <source>
        <strain evidence="1 2">CBS 117.55</strain>
    </source>
</reference>
<dbReference type="Pfam" id="PF13489">
    <property type="entry name" value="Methyltransf_23"/>
    <property type="match status" value="1"/>
</dbReference>
<dbReference type="VEuPathDB" id="FungiDB:BO70DRAFT_389714"/>
<evidence type="ECO:0000313" key="2">
    <source>
        <dbReference type="Proteomes" id="UP000247233"/>
    </source>
</evidence>
<organism evidence="1 2">
    <name type="scientific">Aspergillus heteromorphus CBS 117.55</name>
    <dbReference type="NCBI Taxonomy" id="1448321"/>
    <lineage>
        <taxon>Eukaryota</taxon>
        <taxon>Fungi</taxon>
        <taxon>Dikarya</taxon>
        <taxon>Ascomycota</taxon>
        <taxon>Pezizomycotina</taxon>
        <taxon>Eurotiomycetes</taxon>
        <taxon>Eurotiomycetidae</taxon>
        <taxon>Eurotiales</taxon>
        <taxon>Aspergillaceae</taxon>
        <taxon>Aspergillus</taxon>
        <taxon>Aspergillus subgen. Circumdati</taxon>
    </lineage>
</organism>
<accession>A0A317VGK0</accession>
<dbReference type="InterPro" id="IPR029063">
    <property type="entry name" value="SAM-dependent_MTases_sf"/>
</dbReference>
<proteinExistence type="predicted"/>
<keyword evidence="2" id="KW-1185">Reference proteome</keyword>
<dbReference type="EMBL" id="MSFL01000029">
    <property type="protein sequence ID" value="PWY70970.1"/>
    <property type="molecule type" value="Genomic_DNA"/>
</dbReference>
<dbReference type="GeneID" id="37068336"/>
<name>A0A317VGK0_9EURO</name>